<dbReference type="AlphaFoldDB" id="A0A0C3C9S8"/>
<evidence type="ECO:0000313" key="1">
    <source>
        <dbReference type="EMBL" id="KIM40979.1"/>
    </source>
</evidence>
<sequence length="61" mass="7209">MFSQKNKKSTWCLADRPHRLGLMSECGVTSLFARKARYLSLTLCRRCIIRRRGRHQPTESR</sequence>
<dbReference type="HOGENOM" id="CLU_2922841_0_0_1"/>
<protein>
    <submittedName>
        <fullName evidence="1">Uncharacterized protein</fullName>
    </submittedName>
</protein>
<organism evidence="1 2">
    <name type="scientific">Hebeloma cylindrosporum</name>
    <dbReference type="NCBI Taxonomy" id="76867"/>
    <lineage>
        <taxon>Eukaryota</taxon>
        <taxon>Fungi</taxon>
        <taxon>Dikarya</taxon>
        <taxon>Basidiomycota</taxon>
        <taxon>Agaricomycotina</taxon>
        <taxon>Agaricomycetes</taxon>
        <taxon>Agaricomycetidae</taxon>
        <taxon>Agaricales</taxon>
        <taxon>Agaricineae</taxon>
        <taxon>Hymenogastraceae</taxon>
        <taxon>Hebeloma</taxon>
    </lineage>
</organism>
<evidence type="ECO:0000313" key="2">
    <source>
        <dbReference type="Proteomes" id="UP000053424"/>
    </source>
</evidence>
<reference evidence="2" key="2">
    <citation type="submission" date="2015-01" db="EMBL/GenBank/DDBJ databases">
        <title>Evolutionary Origins and Diversification of the Mycorrhizal Mutualists.</title>
        <authorList>
            <consortium name="DOE Joint Genome Institute"/>
            <consortium name="Mycorrhizal Genomics Consortium"/>
            <person name="Kohler A."/>
            <person name="Kuo A."/>
            <person name="Nagy L.G."/>
            <person name="Floudas D."/>
            <person name="Copeland A."/>
            <person name="Barry K.W."/>
            <person name="Cichocki N."/>
            <person name="Veneault-Fourrey C."/>
            <person name="LaButti K."/>
            <person name="Lindquist E.A."/>
            <person name="Lipzen A."/>
            <person name="Lundell T."/>
            <person name="Morin E."/>
            <person name="Murat C."/>
            <person name="Riley R."/>
            <person name="Ohm R."/>
            <person name="Sun H."/>
            <person name="Tunlid A."/>
            <person name="Henrissat B."/>
            <person name="Grigoriev I.V."/>
            <person name="Hibbett D.S."/>
            <person name="Martin F."/>
        </authorList>
    </citation>
    <scope>NUCLEOTIDE SEQUENCE [LARGE SCALE GENOMIC DNA]</scope>
    <source>
        <strain evidence="2">h7</strain>
    </source>
</reference>
<proteinExistence type="predicted"/>
<keyword evidence="2" id="KW-1185">Reference proteome</keyword>
<name>A0A0C3C9S8_HEBCY</name>
<reference evidence="1 2" key="1">
    <citation type="submission" date="2014-04" db="EMBL/GenBank/DDBJ databases">
        <authorList>
            <consortium name="DOE Joint Genome Institute"/>
            <person name="Kuo A."/>
            <person name="Gay G."/>
            <person name="Dore J."/>
            <person name="Kohler A."/>
            <person name="Nagy L.G."/>
            <person name="Floudas D."/>
            <person name="Copeland A."/>
            <person name="Barry K.W."/>
            <person name="Cichocki N."/>
            <person name="Veneault-Fourrey C."/>
            <person name="LaButti K."/>
            <person name="Lindquist E.A."/>
            <person name="Lipzen A."/>
            <person name="Lundell T."/>
            <person name="Morin E."/>
            <person name="Murat C."/>
            <person name="Sun H."/>
            <person name="Tunlid A."/>
            <person name="Henrissat B."/>
            <person name="Grigoriev I.V."/>
            <person name="Hibbett D.S."/>
            <person name="Martin F."/>
            <person name="Nordberg H.P."/>
            <person name="Cantor M.N."/>
            <person name="Hua S.X."/>
        </authorList>
    </citation>
    <scope>NUCLEOTIDE SEQUENCE [LARGE SCALE GENOMIC DNA]</scope>
    <source>
        <strain evidence="2">h7</strain>
    </source>
</reference>
<dbReference type="EMBL" id="KN831781">
    <property type="protein sequence ID" value="KIM40979.1"/>
    <property type="molecule type" value="Genomic_DNA"/>
</dbReference>
<accession>A0A0C3C9S8</accession>
<dbReference type="Proteomes" id="UP000053424">
    <property type="component" value="Unassembled WGS sequence"/>
</dbReference>
<gene>
    <name evidence="1" type="ORF">M413DRAFT_157553</name>
</gene>